<accession>A0ABT4D1Z2</accession>
<dbReference type="PRINTS" id="PR00035">
    <property type="entry name" value="HTHGNTR"/>
</dbReference>
<evidence type="ECO:0000256" key="3">
    <source>
        <dbReference type="ARBA" id="ARBA00023163"/>
    </source>
</evidence>
<keyword evidence="3" id="KW-0804">Transcription</keyword>
<name>A0ABT4D1Z2_9CLOT</name>
<dbReference type="CDD" id="cd07377">
    <property type="entry name" value="WHTH_GntR"/>
    <property type="match status" value="1"/>
</dbReference>
<dbReference type="PANTHER" id="PTHR44846">
    <property type="entry name" value="MANNOSYL-D-GLYCERATE TRANSPORT/METABOLISM SYSTEM REPRESSOR MNGR-RELATED"/>
    <property type="match status" value="1"/>
</dbReference>
<dbReference type="RefSeq" id="WP_268040453.1">
    <property type="nucleotide sequence ID" value="NZ_JAPQER010000002.1"/>
</dbReference>
<keyword evidence="6" id="KW-1185">Reference proteome</keyword>
<dbReference type="InterPro" id="IPR028978">
    <property type="entry name" value="Chorismate_lyase_/UTRA_dom_sf"/>
</dbReference>
<dbReference type="EMBL" id="JAPQER010000002">
    <property type="protein sequence ID" value="MCY6484180.1"/>
    <property type="molecule type" value="Genomic_DNA"/>
</dbReference>
<dbReference type="SMART" id="SM00866">
    <property type="entry name" value="UTRA"/>
    <property type="match status" value="1"/>
</dbReference>
<dbReference type="Pfam" id="PF00392">
    <property type="entry name" value="GntR"/>
    <property type="match status" value="1"/>
</dbReference>
<dbReference type="Gene3D" id="3.40.1410.10">
    <property type="entry name" value="Chorismate lyase-like"/>
    <property type="match status" value="1"/>
</dbReference>
<dbReference type="SMART" id="SM00345">
    <property type="entry name" value="HTH_GNTR"/>
    <property type="match status" value="1"/>
</dbReference>
<dbReference type="Proteomes" id="UP001078443">
    <property type="component" value="Unassembled WGS sequence"/>
</dbReference>
<evidence type="ECO:0000259" key="4">
    <source>
        <dbReference type="PROSITE" id="PS50949"/>
    </source>
</evidence>
<dbReference type="Pfam" id="PF07702">
    <property type="entry name" value="UTRA"/>
    <property type="match status" value="1"/>
</dbReference>
<dbReference type="InterPro" id="IPR000524">
    <property type="entry name" value="Tscrpt_reg_HTH_GntR"/>
</dbReference>
<dbReference type="InterPro" id="IPR036390">
    <property type="entry name" value="WH_DNA-bd_sf"/>
</dbReference>
<evidence type="ECO:0000256" key="1">
    <source>
        <dbReference type="ARBA" id="ARBA00023015"/>
    </source>
</evidence>
<proteinExistence type="predicted"/>
<protein>
    <submittedName>
        <fullName evidence="5">GntR family transcriptional regulator</fullName>
    </submittedName>
</protein>
<keyword evidence="1" id="KW-0805">Transcription regulation</keyword>
<dbReference type="InterPro" id="IPR036388">
    <property type="entry name" value="WH-like_DNA-bd_sf"/>
</dbReference>
<dbReference type="Gene3D" id="1.10.10.10">
    <property type="entry name" value="Winged helix-like DNA-binding domain superfamily/Winged helix DNA-binding domain"/>
    <property type="match status" value="1"/>
</dbReference>
<dbReference type="SUPFAM" id="SSF46785">
    <property type="entry name" value="Winged helix' DNA-binding domain"/>
    <property type="match status" value="1"/>
</dbReference>
<dbReference type="SUPFAM" id="SSF64288">
    <property type="entry name" value="Chorismate lyase-like"/>
    <property type="match status" value="1"/>
</dbReference>
<evidence type="ECO:0000313" key="5">
    <source>
        <dbReference type="EMBL" id="MCY6484180.1"/>
    </source>
</evidence>
<gene>
    <name evidence="5" type="ORF">OW763_07405</name>
</gene>
<evidence type="ECO:0000256" key="2">
    <source>
        <dbReference type="ARBA" id="ARBA00023125"/>
    </source>
</evidence>
<organism evidence="5 6">
    <name type="scientific">Clostridium aestuarii</name>
    <dbReference type="NCBI Taxonomy" id="338193"/>
    <lineage>
        <taxon>Bacteria</taxon>
        <taxon>Bacillati</taxon>
        <taxon>Bacillota</taxon>
        <taxon>Clostridia</taxon>
        <taxon>Eubacteriales</taxon>
        <taxon>Clostridiaceae</taxon>
        <taxon>Clostridium</taxon>
    </lineage>
</organism>
<reference evidence="5" key="1">
    <citation type="submission" date="2022-12" db="EMBL/GenBank/DDBJ databases">
        <authorList>
            <person name="Wang J."/>
        </authorList>
    </citation>
    <scope>NUCLEOTIDE SEQUENCE</scope>
    <source>
        <strain evidence="5">HY-45-18</strain>
    </source>
</reference>
<keyword evidence="2" id="KW-0238">DNA-binding</keyword>
<dbReference type="InterPro" id="IPR050679">
    <property type="entry name" value="Bact_HTH_transcr_reg"/>
</dbReference>
<dbReference type="PANTHER" id="PTHR44846:SF1">
    <property type="entry name" value="MANNOSYL-D-GLYCERATE TRANSPORT_METABOLISM SYSTEM REPRESSOR MNGR-RELATED"/>
    <property type="match status" value="1"/>
</dbReference>
<feature type="domain" description="HTH gntR-type" evidence="4">
    <location>
        <begin position="10"/>
        <end position="78"/>
    </location>
</feature>
<dbReference type="PROSITE" id="PS50949">
    <property type="entry name" value="HTH_GNTR"/>
    <property type="match status" value="1"/>
</dbReference>
<comment type="caution">
    <text evidence="5">The sequence shown here is derived from an EMBL/GenBank/DDBJ whole genome shotgun (WGS) entry which is preliminary data.</text>
</comment>
<sequence length="243" mass="28670">MKKVCKTNPLPLYYQIKEILQEMIENRELKSGELIPPEREICEIQDVSRMTVNKAVMALVNEGYLYREQGKGTFVAEIKGKQQLQLKGFTEQMIEKGLRADTKILSFKIKLATKYDREVLNIDNEDKPNVIEINRLRIINGEPFAIETVWLPQKLCSNITREMLEGRSLYEILEEEYRYVFEKAKQTIEPIMLNEYEAKLLEQDMNSLALMFRRVTYLENGVPIEHTKEIYRSDKYKYEVILT</sequence>
<evidence type="ECO:0000313" key="6">
    <source>
        <dbReference type="Proteomes" id="UP001078443"/>
    </source>
</evidence>
<dbReference type="InterPro" id="IPR011663">
    <property type="entry name" value="UTRA"/>
</dbReference>